<dbReference type="RefSeq" id="WP_155084509.1">
    <property type="nucleotide sequence ID" value="NZ_WMIA01000024.1"/>
</dbReference>
<keyword evidence="1" id="KW-0732">Signal</keyword>
<reference evidence="2 3" key="1">
    <citation type="submission" date="2019-11" db="EMBL/GenBank/DDBJ databases">
        <title>Isolation of a new High Light Tolerant Cyanobacteria.</title>
        <authorList>
            <person name="Dobson Z."/>
            <person name="Vaughn N."/>
            <person name="Vaughn M."/>
            <person name="Fromme P."/>
            <person name="Mazor Y."/>
        </authorList>
    </citation>
    <scope>NUCLEOTIDE SEQUENCE [LARGE SCALE GENOMIC DNA]</scope>
    <source>
        <strain evidence="2 3">0216</strain>
    </source>
</reference>
<gene>
    <name evidence="2" type="ORF">GGC33_15365</name>
</gene>
<dbReference type="Proteomes" id="UP000437131">
    <property type="component" value="Unassembled WGS sequence"/>
</dbReference>
<feature type="signal peptide" evidence="1">
    <location>
        <begin position="1"/>
        <end position="25"/>
    </location>
</feature>
<dbReference type="EMBL" id="WMIA01000024">
    <property type="protein sequence ID" value="MTF40298.1"/>
    <property type="molecule type" value="Genomic_DNA"/>
</dbReference>
<comment type="caution">
    <text evidence="2">The sequence shown here is derived from an EMBL/GenBank/DDBJ whole genome shotgun (WGS) entry which is preliminary data.</text>
</comment>
<evidence type="ECO:0008006" key="4">
    <source>
        <dbReference type="Google" id="ProtNLM"/>
    </source>
</evidence>
<evidence type="ECO:0000313" key="3">
    <source>
        <dbReference type="Proteomes" id="UP000437131"/>
    </source>
</evidence>
<sequence length="202" mass="22321">MKINSILLFLVTVCSTFSFSTIAKADSIQSRCDIYPKGEDKASKVVNCIFSQRQGFITITREDGVTYDLEPSDNQYIDQNGKTVTKEIDGNTLIFRFQKESVYLYQGEKAPSSSNSSHSLAQTPENLISTTPTALKDLVGAKAGQAENTLISRGYTYRNTVTFEGGKSAYYVENKTGYCVEVGTVDGHYSSIVYNTSDRCNK</sequence>
<feature type="chain" id="PRO_5032327412" description="PepSY domain-containing protein" evidence="1">
    <location>
        <begin position="26"/>
        <end position="202"/>
    </location>
</feature>
<protein>
    <recommendedName>
        <fullName evidence="4">PepSY domain-containing protein</fullName>
    </recommendedName>
</protein>
<evidence type="ECO:0000313" key="2">
    <source>
        <dbReference type="EMBL" id="MTF40298.1"/>
    </source>
</evidence>
<proteinExistence type="predicted"/>
<name>A0A844GZC1_9CHRO</name>
<evidence type="ECO:0000256" key="1">
    <source>
        <dbReference type="SAM" id="SignalP"/>
    </source>
</evidence>
<dbReference type="AlphaFoldDB" id="A0A844GZC1"/>
<accession>A0A844GZC1</accession>
<organism evidence="2 3">
    <name type="scientific">Cyanobacterium aponinum 0216</name>
    <dbReference type="NCBI Taxonomy" id="2676140"/>
    <lineage>
        <taxon>Bacteria</taxon>
        <taxon>Bacillati</taxon>
        <taxon>Cyanobacteriota</taxon>
        <taxon>Cyanophyceae</taxon>
        <taxon>Oscillatoriophycideae</taxon>
        <taxon>Chroococcales</taxon>
        <taxon>Geminocystaceae</taxon>
        <taxon>Cyanobacterium</taxon>
    </lineage>
</organism>